<dbReference type="EMBL" id="UGHH01000002">
    <property type="protein sequence ID" value="STO64546.1"/>
    <property type="molecule type" value="Genomic_DNA"/>
</dbReference>
<dbReference type="AlphaFoldDB" id="A0A377I1X1"/>
<evidence type="ECO:0000313" key="1">
    <source>
        <dbReference type="EMBL" id="STO64546.1"/>
    </source>
</evidence>
<dbReference type="Proteomes" id="UP000254867">
    <property type="component" value="Unassembled WGS sequence"/>
</dbReference>
<reference evidence="1 2" key="1">
    <citation type="submission" date="2018-06" db="EMBL/GenBank/DDBJ databases">
        <authorList>
            <consortium name="Pathogen Informatics"/>
            <person name="Doyle S."/>
        </authorList>
    </citation>
    <scope>NUCLEOTIDE SEQUENCE [LARGE SCALE GENOMIC DNA]</scope>
    <source>
        <strain evidence="1 2">NCTC10794</strain>
    </source>
</reference>
<sequence>MVKAVYQSLKMAGFTVLDPKLQIDEKGNNIVLVQAASPNGNSAKFRIRLDGSVMYEFDNYKGQRCKADMQQVLPKLSEIYGIDLSKERVIWENPDDEKLDAKPINPIHSRTA</sequence>
<gene>
    <name evidence="1" type="ORF">NCTC10794_01614</name>
</gene>
<evidence type="ECO:0000313" key="2">
    <source>
        <dbReference type="Proteomes" id="UP000254867"/>
    </source>
</evidence>
<proteinExistence type="predicted"/>
<accession>A0A377I1X1</accession>
<dbReference type="RefSeq" id="WP_181874582.1">
    <property type="nucleotide sequence ID" value="NZ_UGHH01000002.1"/>
</dbReference>
<protein>
    <submittedName>
        <fullName evidence="1">Uncharacterized protein</fullName>
    </submittedName>
</protein>
<organism evidence="1 2">
    <name type="scientific">Haemophilus parahaemolyticus</name>
    <dbReference type="NCBI Taxonomy" id="735"/>
    <lineage>
        <taxon>Bacteria</taxon>
        <taxon>Pseudomonadati</taxon>
        <taxon>Pseudomonadota</taxon>
        <taxon>Gammaproteobacteria</taxon>
        <taxon>Pasteurellales</taxon>
        <taxon>Pasteurellaceae</taxon>
        <taxon>Haemophilus</taxon>
    </lineage>
</organism>
<name>A0A377I1X1_HAEPH</name>